<evidence type="ECO:0000313" key="1">
    <source>
        <dbReference type="EMBL" id="QGA72438.1"/>
    </source>
</evidence>
<organism evidence="1">
    <name type="scientific">uncultured virus</name>
    <dbReference type="NCBI Taxonomy" id="340016"/>
    <lineage>
        <taxon>Viruses</taxon>
        <taxon>environmental samples</taxon>
    </lineage>
</organism>
<dbReference type="Gene3D" id="3.40.50.11170">
    <property type="entry name" value="Uncharacterised protein PF08960, DUF1874"/>
    <property type="match status" value="1"/>
</dbReference>
<dbReference type="SUPFAM" id="SSF143602">
    <property type="entry name" value="STIV B116-like"/>
    <property type="match status" value="1"/>
</dbReference>
<accession>A0A5Q0TWU5</accession>
<dbReference type="EMBL" id="MK783188">
    <property type="protein sequence ID" value="QGA72438.1"/>
    <property type="molecule type" value="Genomic_DNA"/>
</dbReference>
<dbReference type="Pfam" id="PF08960">
    <property type="entry name" value="STIV_B116-like"/>
    <property type="match status" value="1"/>
</dbReference>
<dbReference type="InterPro" id="IPR015055">
    <property type="entry name" value="STIV_B116-like"/>
</dbReference>
<sequence length="119" mass="13157">MQSKTYLSNAFSLNMLNLNPEVPAPVKLFVRPIDLERVKSLLQLGFESAVGHQSTAEILSNLLEIEVPVNRVAIKLQSGDILIVFQLGVRLAEGQVLSKEEVFDLYSKGQASFVMVEVV</sequence>
<reference evidence="1" key="1">
    <citation type="submission" date="2019-04" db="EMBL/GenBank/DDBJ databases">
        <title>Diversity and Distribution of a Novel Hyperthermophilic Aquificales Virus Family.</title>
        <authorList>
            <person name="Mead D.A."/>
            <person name="Chevrette M.G."/>
            <person name="Lodes M."/>
            <person name="Hedlund B."/>
            <person name="Schoenfeld T.W."/>
            <person name="Monsma S.A."/>
        </authorList>
    </citation>
    <scope>NUCLEOTIDE SEQUENCE</scope>
</reference>
<proteinExistence type="predicted"/>
<dbReference type="InterPro" id="IPR037236">
    <property type="entry name" value="STIV_B116-like_sf"/>
</dbReference>
<protein>
    <submittedName>
        <fullName evidence="1">DNA binding protein</fullName>
    </submittedName>
</protein>
<name>A0A5Q0TWU5_9VIRU</name>